<proteinExistence type="inferred from homology"/>
<gene>
    <name evidence="5" type="ORF">HYDPIDRAFT_136701</name>
</gene>
<keyword evidence="2 3" id="KW-0378">Hydrolase</keyword>
<feature type="domain" description="Carboxylesterase type B" evidence="4">
    <location>
        <begin position="16"/>
        <end position="448"/>
    </location>
</feature>
<dbReference type="GO" id="GO:0016787">
    <property type="term" value="F:hydrolase activity"/>
    <property type="evidence" value="ECO:0007669"/>
    <property type="project" value="UniProtKB-KW"/>
</dbReference>
<sequence>MPVPHIPQDLQEGVSVVVQTKYGPLKGGRTNNGAAVFLEVPYGLPPVRFQDPQPLPEGYRYEDKDYIYETKHCFQPANNGQGAGYPPEDLKGFGDPSEDPLFLNIASPSSFNRDSKFPVKVYLHGGFLQFGSPHDLNSQAQYVSQERSEVWVNLGYRLSVLGFLACDEPRVDGNFGFKDQWLGLLWVQENIRMFGGDPDNVQVTGLSAGGHSVHQILHHVSRLPSGQMSPIRSARLESNAMVTTPKTPAELRPQFEAVCNALGLDPKSPNILETLRDPIRVPPEALMHVIETDAVGIYNGTFRGCLDGSWMSTTPDPMTWQRTGHLGRLLREKGVKSVIAGDVSEEWYLYSIAHPINGPEDIVPNLLRYYSQSIVDGLTSMYPTLPDTATPEEAARLFGEILSDGQVHLPARLLMRDLQAVDFPVLRYEMRWTPEQLRPKGYVTHATDRCLWTVRVHSLNLPQKEKALEWLDVIDREVEILEREGQSSKPLEVALTLKEDQTIDWAEDARWAQLMNIASILPGEN</sequence>
<evidence type="ECO:0000256" key="1">
    <source>
        <dbReference type="ARBA" id="ARBA00005964"/>
    </source>
</evidence>
<dbReference type="InterPro" id="IPR019826">
    <property type="entry name" value="Carboxylesterase_B_AS"/>
</dbReference>
<dbReference type="PROSITE" id="PS00122">
    <property type="entry name" value="CARBOXYLESTERASE_B_1"/>
    <property type="match status" value="1"/>
</dbReference>
<dbReference type="Pfam" id="PF00135">
    <property type="entry name" value="COesterase"/>
    <property type="match status" value="1"/>
</dbReference>
<dbReference type="SUPFAM" id="SSF53474">
    <property type="entry name" value="alpha/beta-Hydrolases"/>
    <property type="match status" value="1"/>
</dbReference>
<evidence type="ECO:0000313" key="6">
    <source>
        <dbReference type="Proteomes" id="UP000053820"/>
    </source>
</evidence>
<dbReference type="OrthoDB" id="6846267at2759"/>
<dbReference type="InterPro" id="IPR002018">
    <property type="entry name" value="CarbesteraseB"/>
</dbReference>
<dbReference type="ESTHER" id="9homo-a0a0c9v906">
    <property type="family name" value="Fungal_carboxylesterase_lipase"/>
</dbReference>
<dbReference type="EC" id="3.1.1.-" evidence="3"/>
<name>A0A0C9V906_9AGAM</name>
<dbReference type="AlphaFoldDB" id="A0A0C9V906"/>
<dbReference type="EMBL" id="KN839857">
    <property type="protein sequence ID" value="KIJ62159.1"/>
    <property type="molecule type" value="Genomic_DNA"/>
</dbReference>
<dbReference type="InterPro" id="IPR029058">
    <property type="entry name" value="AB_hydrolase_fold"/>
</dbReference>
<comment type="similarity">
    <text evidence="1 3">Belongs to the type-B carboxylesterase/lipase family.</text>
</comment>
<keyword evidence="6" id="KW-1185">Reference proteome</keyword>
<evidence type="ECO:0000313" key="5">
    <source>
        <dbReference type="EMBL" id="KIJ62159.1"/>
    </source>
</evidence>
<organism evidence="5 6">
    <name type="scientific">Hydnomerulius pinastri MD-312</name>
    <dbReference type="NCBI Taxonomy" id="994086"/>
    <lineage>
        <taxon>Eukaryota</taxon>
        <taxon>Fungi</taxon>
        <taxon>Dikarya</taxon>
        <taxon>Basidiomycota</taxon>
        <taxon>Agaricomycotina</taxon>
        <taxon>Agaricomycetes</taxon>
        <taxon>Agaricomycetidae</taxon>
        <taxon>Boletales</taxon>
        <taxon>Boletales incertae sedis</taxon>
        <taxon>Leucogyrophana</taxon>
    </lineage>
</organism>
<reference evidence="5 6" key="1">
    <citation type="submission" date="2014-04" db="EMBL/GenBank/DDBJ databases">
        <title>Evolutionary Origins and Diversification of the Mycorrhizal Mutualists.</title>
        <authorList>
            <consortium name="DOE Joint Genome Institute"/>
            <consortium name="Mycorrhizal Genomics Consortium"/>
            <person name="Kohler A."/>
            <person name="Kuo A."/>
            <person name="Nagy L.G."/>
            <person name="Floudas D."/>
            <person name="Copeland A."/>
            <person name="Barry K.W."/>
            <person name="Cichocki N."/>
            <person name="Veneault-Fourrey C."/>
            <person name="LaButti K."/>
            <person name="Lindquist E.A."/>
            <person name="Lipzen A."/>
            <person name="Lundell T."/>
            <person name="Morin E."/>
            <person name="Murat C."/>
            <person name="Riley R."/>
            <person name="Ohm R."/>
            <person name="Sun H."/>
            <person name="Tunlid A."/>
            <person name="Henrissat B."/>
            <person name="Grigoriev I.V."/>
            <person name="Hibbett D.S."/>
            <person name="Martin F."/>
        </authorList>
    </citation>
    <scope>NUCLEOTIDE SEQUENCE [LARGE SCALE GENOMIC DNA]</scope>
    <source>
        <strain evidence="5 6">MD-312</strain>
    </source>
</reference>
<evidence type="ECO:0000256" key="2">
    <source>
        <dbReference type="ARBA" id="ARBA00022801"/>
    </source>
</evidence>
<evidence type="ECO:0000256" key="3">
    <source>
        <dbReference type="RuleBase" id="RU361235"/>
    </source>
</evidence>
<dbReference type="PANTHER" id="PTHR43142:SF1">
    <property type="entry name" value="CARBOXYLIC ESTER HYDROLASE"/>
    <property type="match status" value="1"/>
</dbReference>
<evidence type="ECO:0000259" key="4">
    <source>
        <dbReference type="Pfam" id="PF00135"/>
    </source>
</evidence>
<dbReference type="Proteomes" id="UP000053820">
    <property type="component" value="Unassembled WGS sequence"/>
</dbReference>
<dbReference type="HOGENOM" id="CLU_006586_17_2_1"/>
<protein>
    <recommendedName>
        <fullName evidence="3">Carboxylic ester hydrolase</fullName>
        <ecNumber evidence="3">3.1.1.-</ecNumber>
    </recommendedName>
</protein>
<dbReference type="Gene3D" id="3.40.50.1820">
    <property type="entry name" value="alpha/beta hydrolase"/>
    <property type="match status" value="1"/>
</dbReference>
<accession>A0A0C9V906</accession>
<dbReference type="PANTHER" id="PTHR43142">
    <property type="entry name" value="CARBOXYLIC ESTER HYDROLASE"/>
    <property type="match status" value="1"/>
</dbReference>